<reference evidence="3 4" key="1">
    <citation type="submission" date="2015-11" db="EMBL/GenBank/DDBJ databases">
        <title>Genome Sequence of Bacillus simplex strain VanAntwerpen2.</title>
        <authorList>
            <person name="Couger M.B."/>
        </authorList>
    </citation>
    <scope>NUCLEOTIDE SEQUENCE [LARGE SCALE GENOMIC DNA]</scope>
    <source>
        <strain evidence="3 4">VanAntwerpen02</strain>
    </source>
</reference>
<dbReference type="GO" id="GO:0042910">
    <property type="term" value="F:xenobiotic transmembrane transporter activity"/>
    <property type="evidence" value="ECO:0007669"/>
    <property type="project" value="TreeGrafter"/>
</dbReference>
<dbReference type="SUPFAM" id="SSF82866">
    <property type="entry name" value="Multidrug efflux transporter AcrB transmembrane domain"/>
    <property type="match status" value="2"/>
</dbReference>
<dbReference type="SUPFAM" id="SSF82714">
    <property type="entry name" value="Multidrug efflux transporter AcrB TolC docking domain, DN and DC subdomains"/>
    <property type="match status" value="2"/>
</dbReference>
<feature type="transmembrane region" description="Helical" evidence="2">
    <location>
        <begin position="941"/>
        <end position="966"/>
    </location>
</feature>
<keyword evidence="2" id="KW-1133">Transmembrane helix</keyword>
<dbReference type="GO" id="GO:0005886">
    <property type="term" value="C:plasma membrane"/>
    <property type="evidence" value="ECO:0007669"/>
    <property type="project" value="TreeGrafter"/>
</dbReference>
<gene>
    <name evidence="3" type="ORF">AS888_09795</name>
</gene>
<feature type="region of interest" description="Disordered" evidence="1">
    <location>
        <begin position="263"/>
        <end position="291"/>
    </location>
</feature>
<organism evidence="3 4">
    <name type="scientific">Peribacillus simplex</name>
    <dbReference type="NCBI Taxonomy" id="1478"/>
    <lineage>
        <taxon>Bacteria</taxon>
        <taxon>Bacillati</taxon>
        <taxon>Bacillota</taxon>
        <taxon>Bacilli</taxon>
        <taxon>Bacillales</taxon>
        <taxon>Bacillaceae</taxon>
        <taxon>Peribacillus</taxon>
    </lineage>
</organism>
<feature type="transmembrane region" description="Helical" evidence="2">
    <location>
        <begin position="371"/>
        <end position="390"/>
    </location>
</feature>
<evidence type="ECO:0000313" key="4">
    <source>
        <dbReference type="Proteomes" id="UP000064189"/>
    </source>
</evidence>
<dbReference type="Gene3D" id="1.20.1640.10">
    <property type="entry name" value="Multidrug efflux transporter AcrB transmembrane domain"/>
    <property type="match status" value="2"/>
</dbReference>
<feature type="transmembrane region" description="Helical" evidence="2">
    <location>
        <begin position="889"/>
        <end position="908"/>
    </location>
</feature>
<dbReference type="Gene3D" id="3.30.2090.10">
    <property type="entry name" value="Multidrug efflux transporter AcrB TolC docking domain, DN and DC subdomains"/>
    <property type="match status" value="2"/>
</dbReference>
<comment type="caution">
    <text evidence="3">The sequence shown here is derived from an EMBL/GenBank/DDBJ whole genome shotgun (WGS) entry which is preliminary data.</text>
</comment>
<dbReference type="InterPro" id="IPR027463">
    <property type="entry name" value="AcrB_DN_DC_subdom"/>
</dbReference>
<dbReference type="InterPro" id="IPR001036">
    <property type="entry name" value="Acrflvin-R"/>
</dbReference>
<evidence type="ECO:0000256" key="1">
    <source>
        <dbReference type="SAM" id="MobiDB-lite"/>
    </source>
</evidence>
<feature type="transmembrane region" description="Helical" evidence="2">
    <location>
        <begin position="13"/>
        <end position="31"/>
    </location>
</feature>
<dbReference type="Proteomes" id="UP000064189">
    <property type="component" value="Unassembled WGS sequence"/>
</dbReference>
<evidence type="ECO:0000313" key="3">
    <source>
        <dbReference type="EMBL" id="KWW12637.1"/>
    </source>
</evidence>
<dbReference type="PRINTS" id="PR00702">
    <property type="entry name" value="ACRIFLAVINRP"/>
</dbReference>
<dbReference type="PANTHER" id="PTHR32063:SF0">
    <property type="entry name" value="SWARMING MOTILITY PROTEIN SWRC"/>
    <property type="match status" value="1"/>
</dbReference>
<keyword evidence="2" id="KW-0812">Transmembrane</keyword>
<protein>
    <submittedName>
        <fullName evidence="3">Swarming motility protein SwrC</fullName>
    </submittedName>
</protein>
<dbReference type="SUPFAM" id="SSF82693">
    <property type="entry name" value="Multidrug efflux transporter AcrB pore domain, PN1, PN2, PC1 and PC2 subdomains"/>
    <property type="match status" value="2"/>
</dbReference>
<keyword evidence="4" id="KW-1185">Reference proteome</keyword>
<feature type="transmembrane region" description="Helical" evidence="2">
    <location>
        <begin position="565"/>
        <end position="590"/>
    </location>
</feature>
<accession>A0A109MTQ4</accession>
<dbReference type="Pfam" id="PF00873">
    <property type="entry name" value="ACR_tran"/>
    <property type="match status" value="1"/>
</dbReference>
<dbReference type="EMBL" id="LNNH01000046">
    <property type="protein sequence ID" value="KWW12637.1"/>
    <property type="molecule type" value="Genomic_DNA"/>
</dbReference>
<evidence type="ECO:0000256" key="2">
    <source>
        <dbReference type="SAM" id="Phobius"/>
    </source>
</evidence>
<feature type="transmembrane region" description="Helical" evidence="2">
    <location>
        <begin position="472"/>
        <end position="493"/>
    </location>
</feature>
<feature type="transmembrane region" description="Helical" evidence="2">
    <location>
        <begin position="396"/>
        <end position="414"/>
    </location>
</feature>
<dbReference type="RefSeq" id="WP_061143959.1">
    <property type="nucleotide sequence ID" value="NZ_LNNH01000046.1"/>
</dbReference>
<dbReference type="AlphaFoldDB" id="A0A109MTQ4"/>
<name>A0A109MTQ4_9BACI</name>
<feature type="transmembrane region" description="Helical" evidence="2">
    <location>
        <begin position="915"/>
        <end position="935"/>
    </location>
</feature>
<feature type="transmembrane region" description="Helical" evidence="2">
    <location>
        <begin position="987"/>
        <end position="1006"/>
    </location>
</feature>
<dbReference type="Gene3D" id="3.30.70.1430">
    <property type="entry name" value="Multidrug efflux transporter AcrB pore domain"/>
    <property type="match status" value="1"/>
</dbReference>
<sequence>MNSIIKFSLKNKLAIWLLTIIIVAAGLYSGLNMKQETIPNISTPLISISTVYPGAAPEEVADKLTDQIEQKVTNLSGVELVSSSSMANVSSVQLQYDYDTDMDDAVKDVKEALEKLELPDGVDDPSVSKLELNAFPVVALSVTDKDSDLPALTTNVEDVLVPKLEGIDGVTSVTISGQQVNEGSLEFDQKKMAQYGLNEEDVKKVIQAANVNMPLGLYNFDDKEKTIVVDGNISTLKDLKNIKIPLTGGAQAGAQAQAQAGAQAQTAPAAQGQAEANQAAPGTAPTAPQMQSVKLSDIADVKIIGKAESISKTNGSESIGIQVTRSPDADTVAIVDEVQDQVSNFKDEFKGVGVHTTLDQAKPIKDSVETMISKAIFGCLFAVIVIMLFLRNFKTTLISVISIPLSLLAALLVLKQMDISLNVMTLGAMTVAIGRVVDDSIVVIENIYRRMALKGEQLKGGELIRSATKEMFIPILSSTIVTVAVYLPLASVTGPVGELFMPFALTMVFALVASLIIAITLVPAMADSLFKNGLSEKELKSHEEKPSKLSGFYRRALNWSLSHKLITFGTAIVLLVGSLFLIPSIGVSFMPADEEKQIIVTYTPAPGELKEDIEKETEKVEKYLMDKDDVETVQYTLGENMMSGMMGGSSNSALFYVLYDEDTENFGEKKEKIIKYLTNLDSPGTWKQQEFTSTSSNETTLYVYGNTQKDIEPVINDIQNIMKKNKQLKDVDTSLSDAYEQYTLVTDQKKLSELGLTAAQVGMSIANSNKDDALTTIKKDGEEVKVYVETEEKTFEDKKDLENTKITSPMGMEIPLKEVVKIEEGKASDTISRRDGKIYADVSATIKSDDVAAVTKEVQKEVDKLDLPASVTVDYGGVTEDIQESFTQLGIAMLAAIAIVYFVLVVTFHGGLAPIAILFSLPFTVIGALVGLFIAGETISVSAMMGVLMLIGIVVTNAIVLVDRVIKNEESGLSTREALLEAGSTRLRPILMTALATIGALIPLAIGAEGSGLISQGLGITVIGGLVSSTLLTLVIVPVVYEVIMKIGKKKKKAAK</sequence>
<keyword evidence="2" id="KW-0472">Membrane</keyword>
<dbReference type="PANTHER" id="PTHR32063">
    <property type="match status" value="1"/>
</dbReference>
<feature type="transmembrane region" description="Helical" evidence="2">
    <location>
        <begin position="499"/>
        <end position="522"/>
    </location>
</feature>
<proteinExistence type="predicted"/>
<feature type="transmembrane region" description="Helical" evidence="2">
    <location>
        <begin position="1018"/>
        <end position="1044"/>
    </location>
</feature>